<dbReference type="RefSeq" id="WP_160878358.1">
    <property type="nucleotide sequence ID" value="NZ_WUEK01000007.1"/>
</dbReference>
<keyword evidence="3" id="KW-1185">Reference proteome</keyword>
<evidence type="ECO:0000313" key="3">
    <source>
        <dbReference type="Proteomes" id="UP000473325"/>
    </source>
</evidence>
<accession>A0A6L7F136</accession>
<name>A0A6L7F136_9ACTN</name>
<evidence type="ECO:0000256" key="1">
    <source>
        <dbReference type="SAM" id="MobiDB-lite"/>
    </source>
</evidence>
<comment type="caution">
    <text evidence="2">The sequence shown here is derived from an EMBL/GenBank/DDBJ whole genome shotgun (WGS) entry which is preliminary data.</text>
</comment>
<proteinExistence type="predicted"/>
<sequence length="79" mass="8896">MAERHTSPTRLQTAECPRCARPGLFRVVEREGRRRMICSQCDVDLPAREGPVTHWRDLVDGPPSSPRPDEGSVGGPRRF</sequence>
<evidence type="ECO:0000313" key="2">
    <source>
        <dbReference type="EMBL" id="MXG90421.1"/>
    </source>
</evidence>
<reference evidence="2 3" key="1">
    <citation type="submission" date="2019-12" db="EMBL/GenBank/DDBJ databases">
        <authorList>
            <person name="Kun Z."/>
        </authorList>
    </citation>
    <scope>NUCLEOTIDE SEQUENCE [LARGE SCALE GENOMIC DNA]</scope>
    <source>
        <strain evidence="2 3">YIM 123512</strain>
    </source>
</reference>
<feature type="region of interest" description="Disordered" evidence="1">
    <location>
        <begin position="53"/>
        <end position="79"/>
    </location>
</feature>
<dbReference type="EMBL" id="WUEK01000007">
    <property type="protein sequence ID" value="MXG90421.1"/>
    <property type="molecule type" value="Genomic_DNA"/>
</dbReference>
<dbReference type="Proteomes" id="UP000473325">
    <property type="component" value="Unassembled WGS sequence"/>
</dbReference>
<dbReference type="AlphaFoldDB" id="A0A6L7F136"/>
<organism evidence="2 3">
    <name type="scientific">Nocardioides flavescens</name>
    <dbReference type="NCBI Taxonomy" id="2691959"/>
    <lineage>
        <taxon>Bacteria</taxon>
        <taxon>Bacillati</taxon>
        <taxon>Actinomycetota</taxon>
        <taxon>Actinomycetes</taxon>
        <taxon>Propionibacteriales</taxon>
        <taxon>Nocardioidaceae</taxon>
        <taxon>Nocardioides</taxon>
    </lineage>
</organism>
<protein>
    <submittedName>
        <fullName evidence="2">Uncharacterized protein</fullName>
    </submittedName>
</protein>
<gene>
    <name evidence="2" type="ORF">GRQ65_12770</name>
</gene>